<organism evidence="2 3">
    <name type="scientific">Penicillium steckii</name>
    <dbReference type="NCBI Taxonomy" id="303698"/>
    <lineage>
        <taxon>Eukaryota</taxon>
        <taxon>Fungi</taxon>
        <taxon>Dikarya</taxon>
        <taxon>Ascomycota</taxon>
        <taxon>Pezizomycotina</taxon>
        <taxon>Eurotiomycetes</taxon>
        <taxon>Eurotiomycetidae</taxon>
        <taxon>Eurotiales</taxon>
        <taxon>Aspergillaceae</taxon>
        <taxon>Penicillium</taxon>
    </lineage>
</organism>
<reference evidence="3" key="1">
    <citation type="journal article" date="2017" name="Nat. Microbiol.">
        <title>Global analysis of biosynthetic gene clusters reveals vast potential of secondary metabolite production in Penicillium species.</title>
        <authorList>
            <person name="Nielsen J.C."/>
            <person name="Grijseels S."/>
            <person name="Prigent S."/>
            <person name="Ji B."/>
            <person name="Dainat J."/>
            <person name="Nielsen K.F."/>
            <person name="Frisvad J.C."/>
            <person name="Workman M."/>
            <person name="Nielsen J."/>
        </authorList>
    </citation>
    <scope>NUCLEOTIDE SEQUENCE [LARGE SCALE GENOMIC DNA]</scope>
    <source>
        <strain evidence="3">IBT 24891</strain>
    </source>
</reference>
<evidence type="ECO:0000256" key="1">
    <source>
        <dbReference type="SAM" id="MobiDB-lite"/>
    </source>
</evidence>
<name>A0A1V6T6S9_9EURO</name>
<proteinExistence type="predicted"/>
<evidence type="ECO:0000313" key="2">
    <source>
        <dbReference type="EMBL" id="OQE21811.1"/>
    </source>
</evidence>
<accession>A0A1V6T6S9</accession>
<gene>
    <name evidence="2" type="ORF">PENSTE_c011G03737</name>
</gene>
<keyword evidence="3" id="KW-1185">Reference proteome</keyword>
<sequence length="105" mass="11732">MDSRPHSQEAASTNHVPTLSTAKTIKRSSSYSDPGHEAPTEAILAKKSHEDDYQQQIKVASTALLNDERIGTGSKAGRSLQNVLMDTEHCLRNQRRESLHKRDHK</sequence>
<comment type="caution">
    <text evidence="2">The sequence shown here is derived from an EMBL/GenBank/DDBJ whole genome shotgun (WGS) entry which is preliminary data.</text>
</comment>
<feature type="region of interest" description="Disordered" evidence="1">
    <location>
        <begin position="1"/>
        <end position="39"/>
    </location>
</feature>
<evidence type="ECO:0000313" key="3">
    <source>
        <dbReference type="Proteomes" id="UP000191285"/>
    </source>
</evidence>
<dbReference type="AlphaFoldDB" id="A0A1V6T6S9"/>
<dbReference type="STRING" id="303698.A0A1V6T6S9"/>
<dbReference type="OrthoDB" id="4509729at2759"/>
<protein>
    <submittedName>
        <fullName evidence="2">Uncharacterized protein</fullName>
    </submittedName>
</protein>
<dbReference type="EMBL" id="MLKD01000011">
    <property type="protein sequence ID" value="OQE21811.1"/>
    <property type="molecule type" value="Genomic_DNA"/>
</dbReference>
<feature type="compositionally biased region" description="Polar residues" evidence="1">
    <location>
        <begin position="9"/>
        <end position="32"/>
    </location>
</feature>
<dbReference type="Proteomes" id="UP000191285">
    <property type="component" value="Unassembled WGS sequence"/>
</dbReference>